<dbReference type="PIRSF" id="PIRSF006223">
    <property type="entry name" value="DsrC_TusE"/>
    <property type="match status" value="1"/>
</dbReference>
<dbReference type="InterPro" id="IPR025526">
    <property type="entry name" value="DsrC-like_dom_sf"/>
</dbReference>
<gene>
    <name evidence="4" type="ORF">TBH_C2728</name>
</gene>
<organism evidence="4 5">
    <name type="scientific">Thiolapillus brandeum</name>
    <dbReference type="NCBI Taxonomy" id="1076588"/>
    <lineage>
        <taxon>Bacteria</taxon>
        <taxon>Pseudomonadati</taxon>
        <taxon>Pseudomonadota</taxon>
        <taxon>Gammaproteobacteria</taxon>
        <taxon>Chromatiales</taxon>
        <taxon>Sedimenticolaceae</taxon>
        <taxon>Thiolapillus</taxon>
    </lineage>
</organism>
<keyword evidence="2" id="KW-0963">Cytoplasm</keyword>
<dbReference type="PANTHER" id="PTHR37010">
    <property type="entry name" value="SULFURTRANSFERASE TUSE"/>
    <property type="match status" value="1"/>
</dbReference>
<dbReference type="Proteomes" id="UP000031631">
    <property type="component" value="Chromosome"/>
</dbReference>
<dbReference type="Gene3D" id="1.10.10.370">
    <property type="entry name" value="DsrC-like protein, C-terminal domain"/>
    <property type="match status" value="1"/>
</dbReference>
<comment type="similarity">
    <text evidence="3">Belongs to the dsrC/tusE family.</text>
</comment>
<dbReference type="InterPro" id="IPR007453">
    <property type="entry name" value="DsrC/TusE"/>
</dbReference>
<dbReference type="InterPro" id="IPR043163">
    <property type="entry name" value="DsrC-like_N"/>
</dbReference>
<proteinExistence type="inferred from homology"/>
<keyword evidence="3 4" id="KW-0808">Transferase</keyword>
<comment type="subcellular location">
    <subcellularLocation>
        <location evidence="1">Cytoplasm</location>
    </subcellularLocation>
</comment>
<dbReference type="GO" id="GO:0005737">
    <property type="term" value="C:cytoplasm"/>
    <property type="evidence" value="ECO:0007669"/>
    <property type="project" value="UniProtKB-SubCell"/>
</dbReference>
<dbReference type="GO" id="GO:0016740">
    <property type="term" value="F:transferase activity"/>
    <property type="evidence" value="ECO:0007669"/>
    <property type="project" value="UniProtKB-KW"/>
</dbReference>
<dbReference type="NCBIfam" id="TIGR03342">
    <property type="entry name" value="dsrC_tusE_dsvC"/>
    <property type="match status" value="1"/>
</dbReference>
<comment type="function">
    <text evidence="3">Part of a sulfur-relay system.</text>
</comment>
<sequence length="115" mass="13541">MLNVNGKTIETDEEGYLLNPDDWDEDVAEALAEKEGIELTDVHWGLIYYFRDFYEDHMRHPSMREFLLTLGRRHGKRYRDTDAYRDFLYKLFPDGPVQMVCKLAGLPKPVQDVEA</sequence>
<dbReference type="Gene3D" id="3.30.1420.10">
    <property type="match status" value="1"/>
</dbReference>
<dbReference type="SUPFAM" id="SSF69721">
    <property type="entry name" value="DsrC, the gamma subunit of dissimilatory sulfite reductase"/>
    <property type="match status" value="1"/>
</dbReference>
<dbReference type="RefSeq" id="WP_041069520.1">
    <property type="nucleotide sequence ID" value="NZ_AP012273.1"/>
</dbReference>
<dbReference type="PANTHER" id="PTHR37010:SF1">
    <property type="entry name" value="SULFURTRANSFERASE TUSE"/>
    <property type="match status" value="1"/>
</dbReference>
<dbReference type="EMBL" id="AP012273">
    <property type="protein sequence ID" value="BAO45630.1"/>
    <property type="molecule type" value="Genomic_DNA"/>
</dbReference>
<dbReference type="GO" id="GO:0002143">
    <property type="term" value="P:tRNA wobble position uridine thiolation"/>
    <property type="evidence" value="ECO:0007669"/>
    <property type="project" value="TreeGrafter"/>
</dbReference>
<dbReference type="EC" id="2.8.1.-" evidence="3"/>
<evidence type="ECO:0000313" key="5">
    <source>
        <dbReference type="Proteomes" id="UP000031631"/>
    </source>
</evidence>
<dbReference type="Pfam" id="PF04358">
    <property type="entry name" value="DsrC"/>
    <property type="match status" value="1"/>
</dbReference>
<keyword evidence="5" id="KW-1185">Reference proteome</keyword>
<evidence type="ECO:0000256" key="1">
    <source>
        <dbReference type="ARBA" id="ARBA00004496"/>
    </source>
</evidence>
<name>A0A7U6GL35_9GAMM</name>
<dbReference type="GO" id="GO:0097163">
    <property type="term" value="F:sulfur carrier activity"/>
    <property type="evidence" value="ECO:0007669"/>
    <property type="project" value="TreeGrafter"/>
</dbReference>
<evidence type="ECO:0000313" key="4">
    <source>
        <dbReference type="EMBL" id="BAO45630.1"/>
    </source>
</evidence>
<reference evidence="4 5" key="1">
    <citation type="journal article" date="2014" name="PLoS ONE">
        <title>Physiological and genomic features of a novel sulfur-oxidizing gammaproteobacterium belonging to a previously uncultivated symbiotic lineage isolated from a hydrothermal vent.</title>
        <authorList>
            <person name="Nunoura T."/>
            <person name="Takaki Y."/>
            <person name="Kazama H."/>
            <person name="Kakuta J."/>
            <person name="Shimamura S."/>
            <person name="Makita H."/>
            <person name="Hirai M."/>
            <person name="Miyazaki M."/>
            <person name="Takai K."/>
        </authorList>
    </citation>
    <scope>NUCLEOTIDE SEQUENCE [LARGE SCALE GENOMIC DNA]</scope>
    <source>
        <strain evidence="4 5">Hiromi1</strain>
    </source>
</reference>
<dbReference type="KEGG" id="tbn:TBH_C2728"/>
<accession>A0A7U6GL35</accession>
<evidence type="ECO:0000256" key="2">
    <source>
        <dbReference type="ARBA" id="ARBA00022490"/>
    </source>
</evidence>
<evidence type="ECO:0000256" key="3">
    <source>
        <dbReference type="PIRNR" id="PIRNR006223"/>
    </source>
</evidence>
<protein>
    <recommendedName>
        <fullName evidence="3">Sulfurtransferase</fullName>
        <ecNumber evidence="3">2.8.1.-</ecNumber>
    </recommendedName>
</protein>
<dbReference type="InterPro" id="IPR042072">
    <property type="entry name" value="DsrC-like_C"/>
</dbReference>
<dbReference type="AlphaFoldDB" id="A0A7U6GL35"/>